<keyword evidence="7" id="KW-0503">Monooxygenase</keyword>
<keyword evidence="6 10" id="KW-0560">Oxidoreductase</keyword>
<evidence type="ECO:0000256" key="9">
    <source>
        <dbReference type="ARBA" id="ARBA00049401"/>
    </source>
</evidence>
<dbReference type="InterPro" id="IPR013785">
    <property type="entry name" value="Aldolase_TIM"/>
</dbReference>
<dbReference type="PANTHER" id="PTHR42747:SF3">
    <property type="entry name" value="NITRONATE MONOOXYGENASE-RELATED"/>
    <property type="match status" value="1"/>
</dbReference>
<dbReference type="Pfam" id="PF03060">
    <property type="entry name" value="NMO"/>
    <property type="match status" value="1"/>
</dbReference>
<evidence type="ECO:0000313" key="10">
    <source>
        <dbReference type="EMBL" id="MFC5862538.1"/>
    </source>
</evidence>
<proteinExistence type="inferred from homology"/>
<sequence>MPHDSRLAGLLGIELPILQAPMAGGPSTPKLAASVSNAGGMGSLAGGMSSPDRIREEIAATRRLTERPFAMNLFVLETPHPAPEVVEHAVKLLQPLRDELGLPPQPPITKFCESFDEQFEALLESEPAVASFTFGILSESQVEALHRRRILVSGTATTVAEARAWQAVGADMVCAQGADAGAHRGTFLDSYENSLIGTMALIPLVCDAVKIPVIAAGGIMDGRGIAAARMLGAFGVQMGTAFMLCPEAGTSQLWRDALRNGAEHPTRVSRVYSGRAARGLVNEFMLRLSPHEHEIAPYPIQNALSGPIRRAAAQANRPEFLSLWAGQGVGLCREVPAGELVRILARETQEMLET</sequence>
<comment type="similarity">
    <text evidence="2">Belongs to the nitronate monooxygenase family. NMO class I subfamily.</text>
</comment>
<comment type="caution">
    <text evidence="10">The sequence shown here is derived from an EMBL/GenBank/DDBJ whole genome shotgun (WGS) entry which is preliminary data.</text>
</comment>
<evidence type="ECO:0000256" key="8">
    <source>
        <dbReference type="ARBA" id="ARBA00031155"/>
    </source>
</evidence>
<reference evidence="11" key="1">
    <citation type="journal article" date="2019" name="Int. J. Syst. Evol. Microbiol.">
        <title>The Global Catalogue of Microorganisms (GCM) 10K type strain sequencing project: providing services to taxonomists for standard genome sequencing and annotation.</title>
        <authorList>
            <consortium name="The Broad Institute Genomics Platform"/>
            <consortium name="The Broad Institute Genome Sequencing Center for Infectious Disease"/>
            <person name="Wu L."/>
            <person name="Ma J."/>
        </authorList>
    </citation>
    <scope>NUCLEOTIDE SEQUENCE [LARGE SCALE GENOMIC DNA]</scope>
    <source>
        <strain evidence="11">JCM 4087</strain>
    </source>
</reference>
<protein>
    <recommendedName>
        <fullName evidence="8">Propionate 3-nitronate monooxygenase</fullName>
    </recommendedName>
</protein>
<comment type="cofactor">
    <cofactor evidence="1">
        <name>FMN</name>
        <dbReference type="ChEBI" id="CHEBI:58210"/>
    </cofactor>
</comment>
<keyword evidence="4" id="KW-0285">Flavoprotein</keyword>
<dbReference type="PANTHER" id="PTHR42747">
    <property type="entry name" value="NITRONATE MONOOXYGENASE-RELATED"/>
    <property type="match status" value="1"/>
</dbReference>
<keyword evidence="11" id="KW-1185">Reference proteome</keyword>
<evidence type="ECO:0000256" key="5">
    <source>
        <dbReference type="ARBA" id="ARBA00022643"/>
    </source>
</evidence>
<evidence type="ECO:0000256" key="4">
    <source>
        <dbReference type="ARBA" id="ARBA00022630"/>
    </source>
</evidence>
<evidence type="ECO:0000256" key="6">
    <source>
        <dbReference type="ARBA" id="ARBA00023002"/>
    </source>
</evidence>
<keyword evidence="5" id="KW-0288">FMN</keyword>
<comment type="catalytic activity">
    <reaction evidence="9">
        <text>3 propionate 3-nitronate + 3 O2 + H2O = 3 3-oxopropanoate + 2 nitrate + nitrite + H2O2 + 3 H(+)</text>
        <dbReference type="Rhea" id="RHEA:57332"/>
        <dbReference type="ChEBI" id="CHEBI:15377"/>
        <dbReference type="ChEBI" id="CHEBI:15378"/>
        <dbReference type="ChEBI" id="CHEBI:15379"/>
        <dbReference type="ChEBI" id="CHEBI:16240"/>
        <dbReference type="ChEBI" id="CHEBI:16301"/>
        <dbReference type="ChEBI" id="CHEBI:17632"/>
        <dbReference type="ChEBI" id="CHEBI:33190"/>
        <dbReference type="ChEBI" id="CHEBI:136067"/>
    </reaction>
</comment>
<dbReference type="Proteomes" id="UP001596091">
    <property type="component" value="Unassembled WGS sequence"/>
</dbReference>
<evidence type="ECO:0000313" key="11">
    <source>
        <dbReference type="Proteomes" id="UP001596091"/>
    </source>
</evidence>
<gene>
    <name evidence="10" type="ORF">ACFPT7_09575</name>
</gene>
<dbReference type="Gene3D" id="3.20.20.70">
    <property type="entry name" value="Aldolase class I"/>
    <property type="match status" value="1"/>
</dbReference>
<evidence type="ECO:0000256" key="1">
    <source>
        <dbReference type="ARBA" id="ARBA00001917"/>
    </source>
</evidence>
<dbReference type="GO" id="GO:0016491">
    <property type="term" value="F:oxidoreductase activity"/>
    <property type="evidence" value="ECO:0007669"/>
    <property type="project" value="UniProtKB-KW"/>
</dbReference>
<dbReference type="InterPro" id="IPR004136">
    <property type="entry name" value="NMO"/>
</dbReference>
<keyword evidence="3" id="KW-0216">Detoxification</keyword>
<accession>A0ABW1EGQ1</accession>
<evidence type="ECO:0000256" key="3">
    <source>
        <dbReference type="ARBA" id="ARBA00022575"/>
    </source>
</evidence>
<dbReference type="CDD" id="cd04730">
    <property type="entry name" value="NPD_like"/>
    <property type="match status" value="1"/>
</dbReference>
<dbReference type="RefSeq" id="WP_263335987.1">
    <property type="nucleotide sequence ID" value="NZ_JAGSYH010000003.1"/>
</dbReference>
<name>A0ABW1EGQ1_9BACT</name>
<dbReference type="EMBL" id="JBHSPH010000002">
    <property type="protein sequence ID" value="MFC5862538.1"/>
    <property type="molecule type" value="Genomic_DNA"/>
</dbReference>
<dbReference type="SUPFAM" id="SSF51412">
    <property type="entry name" value="Inosine monophosphate dehydrogenase (IMPDH)"/>
    <property type="match status" value="1"/>
</dbReference>
<evidence type="ECO:0000256" key="7">
    <source>
        <dbReference type="ARBA" id="ARBA00023033"/>
    </source>
</evidence>
<organism evidence="10 11">
    <name type="scientific">Acidicapsa dinghuensis</name>
    <dbReference type="NCBI Taxonomy" id="2218256"/>
    <lineage>
        <taxon>Bacteria</taxon>
        <taxon>Pseudomonadati</taxon>
        <taxon>Acidobacteriota</taxon>
        <taxon>Terriglobia</taxon>
        <taxon>Terriglobales</taxon>
        <taxon>Acidobacteriaceae</taxon>
        <taxon>Acidicapsa</taxon>
    </lineage>
</organism>
<evidence type="ECO:0000256" key="2">
    <source>
        <dbReference type="ARBA" id="ARBA00009881"/>
    </source>
</evidence>